<feature type="domain" description="Helicase XPB/Ssl2 N-terminal" evidence="2">
    <location>
        <begin position="493"/>
        <end position="615"/>
    </location>
</feature>
<sequence length="771" mass="80413">MHAADDSAAVSLAAALRSATPDELSALLLARRDLATPPPPDSTVLATRASTPGSVARACDELDSATLATLEALLRLGADTTPVELSDVASVLGVDAATSVERLCALAIAWDAGNAIAVVPAARDVVGPYPAGLGRPLPALDDVDLDAALAEVTEEERSLLDTLAAGPPIGTSRDAAIDIPLAEAKTPVQRLLARGLLMRRDATTVELPRQLGVHLRGGRVFAASTLTPPSLATREHGADTVDKTAAGEAMSLLRHVGDVLESWGQEPPSVLKAGGLGVREIRRMMREFDVDEPRAVLLAELVVGAGLAAESNEEDAAWVPTTLTDTWLAAPPSGQWALLADTWLALPRLPGLAYGTAAGRQADTAVKGAATGASSADKPPTPLSERLRRPLAPESRRRVLRALAELPPGTGVETESLVEYLAWQAPRRGGKLRDELVRWTLSEASALGLVALGAATTAARALLVDSETESDEDHRGRAADAMAEAMPDPVDHVLVQADLTVVAPGPLEPDLATEINAVADAESTGHATVYRVSETSVRRALDTGRTATELHELFASRSATPVPQSLTYLIDDVARRHGKLRGGTCASFLRCDDEALLAEVLAGPAATELGLRAIAPTVVVSDLPLGDVMTGLRERGFTPAAEGPDGRVIDLRQRGRRIPARKRVAGSPHTSGTRQIAGVVERIKAGDRAAASRHGASVRNDAGTGDTSATLALLSEAARGGRQVWIGLVDAHGTATQRVVTPVRLSGGVLEGSSAERYPLHRITSAALVDD</sequence>
<keyword evidence="3" id="KW-0347">Helicase</keyword>
<dbReference type="Proteomes" id="UP001596337">
    <property type="component" value="Unassembled WGS sequence"/>
</dbReference>
<dbReference type="EMBL" id="JBHSXX010000001">
    <property type="protein sequence ID" value="MFC6866477.1"/>
    <property type="molecule type" value="Genomic_DNA"/>
</dbReference>
<evidence type="ECO:0000259" key="2">
    <source>
        <dbReference type="Pfam" id="PF13625"/>
    </source>
</evidence>
<proteinExistence type="predicted"/>
<keyword evidence="3" id="KW-0547">Nucleotide-binding</keyword>
<evidence type="ECO:0000256" key="1">
    <source>
        <dbReference type="SAM" id="MobiDB-lite"/>
    </source>
</evidence>
<evidence type="ECO:0000313" key="3">
    <source>
        <dbReference type="EMBL" id="MFC6866477.1"/>
    </source>
</evidence>
<protein>
    <submittedName>
        <fullName evidence="3">Helicase-associated domain-containing protein</fullName>
    </submittedName>
</protein>
<name>A0ABW2BW68_9PSEU</name>
<keyword evidence="3" id="KW-0067">ATP-binding</keyword>
<evidence type="ECO:0000313" key="4">
    <source>
        <dbReference type="Proteomes" id="UP001596337"/>
    </source>
</evidence>
<gene>
    <name evidence="3" type="ORF">ACFQGD_04910</name>
</gene>
<accession>A0ABW2BW68</accession>
<keyword evidence="4" id="KW-1185">Reference proteome</keyword>
<organism evidence="3 4">
    <name type="scientific">Haloechinothrix salitolerans</name>
    <dbReference type="NCBI Taxonomy" id="926830"/>
    <lineage>
        <taxon>Bacteria</taxon>
        <taxon>Bacillati</taxon>
        <taxon>Actinomycetota</taxon>
        <taxon>Actinomycetes</taxon>
        <taxon>Pseudonocardiales</taxon>
        <taxon>Pseudonocardiaceae</taxon>
        <taxon>Haloechinothrix</taxon>
    </lineage>
</organism>
<dbReference type="InterPro" id="IPR032830">
    <property type="entry name" value="XPB/Ssl2_N"/>
</dbReference>
<dbReference type="Pfam" id="PF13625">
    <property type="entry name" value="Helicase_C_3"/>
    <property type="match status" value="1"/>
</dbReference>
<comment type="caution">
    <text evidence="3">The sequence shown here is derived from an EMBL/GenBank/DDBJ whole genome shotgun (WGS) entry which is preliminary data.</text>
</comment>
<reference evidence="4" key="1">
    <citation type="journal article" date="2019" name="Int. J. Syst. Evol. Microbiol.">
        <title>The Global Catalogue of Microorganisms (GCM) 10K type strain sequencing project: providing services to taxonomists for standard genome sequencing and annotation.</title>
        <authorList>
            <consortium name="The Broad Institute Genomics Platform"/>
            <consortium name="The Broad Institute Genome Sequencing Center for Infectious Disease"/>
            <person name="Wu L."/>
            <person name="Ma J."/>
        </authorList>
    </citation>
    <scope>NUCLEOTIDE SEQUENCE [LARGE SCALE GENOMIC DNA]</scope>
    <source>
        <strain evidence="4">KCTC 32255</strain>
    </source>
</reference>
<dbReference type="RefSeq" id="WP_345395530.1">
    <property type="nucleotide sequence ID" value="NZ_BAABLA010000024.1"/>
</dbReference>
<dbReference type="GO" id="GO:0004386">
    <property type="term" value="F:helicase activity"/>
    <property type="evidence" value="ECO:0007669"/>
    <property type="project" value="UniProtKB-KW"/>
</dbReference>
<feature type="region of interest" description="Disordered" evidence="1">
    <location>
        <begin position="365"/>
        <end position="391"/>
    </location>
</feature>
<keyword evidence="3" id="KW-0378">Hydrolase</keyword>